<evidence type="ECO:0000256" key="1">
    <source>
        <dbReference type="ARBA" id="ARBA00002265"/>
    </source>
</evidence>
<dbReference type="NCBIfam" id="TIGR04407">
    <property type="entry name" value="LptF_YjgP"/>
    <property type="match status" value="1"/>
</dbReference>
<sequence>MNTDWNNGYKSRHRPLITVLDNMIVADLTRTLTAVLSVIVVIIVSRRFIRILEKAIEGAISNKTLMNILGLKMIEASIAFLPAAFFMAVLMVVGRMYRDQEMSAIFSAGGGAGSIYRSVFIMAFPLAVIATGLSFYVGPWAETVTKEMMAEDEKSADIRGIAAGRFSEYQHGDLVFYVEQIDDDDIMQQVFVQHRKGGQTAIIGAETGRFEDLEGGLYLILEQGRRVLGKPGEANYTIEEFAEYAVRLEERNRALVLNLEAMPTKELWKTKAPSELAELHRRLSIPTGIVFLALLAVPLAQISPRGGVYGNMFVAFLIYFSYGNLTRINHSWLVKEKIPLWFGGIWVDLVLSILAVALLVRLYSWRYVLIKIQEKVKL</sequence>
<dbReference type="PATRIC" id="fig|271065.3.peg.685"/>
<organism evidence="13 14">
    <name type="scientific">Methylotuvimicrobium alcaliphilum (strain DSM 19304 / NCIMB 14124 / VKM B-2133 / 20Z)</name>
    <name type="common">Methylomicrobium alcaliphilum</name>
    <dbReference type="NCBI Taxonomy" id="1091494"/>
    <lineage>
        <taxon>Bacteria</taxon>
        <taxon>Pseudomonadati</taxon>
        <taxon>Pseudomonadota</taxon>
        <taxon>Gammaproteobacteria</taxon>
        <taxon>Methylococcales</taxon>
        <taxon>Methylococcaceae</taxon>
        <taxon>Methylotuvimicrobium</taxon>
    </lineage>
</organism>
<evidence type="ECO:0000256" key="3">
    <source>
        <dbReference type="ARBA" id="ARBA00007725"/>
    </source>
</evidence>
<dbReference type="EMBL" id="FO082060">
    <property type="protein sequence ID" value="CCE22369.1"/>
    <property type="molecule type" value="Genomic_DNA"/>
</dbReference>
<evidence type="ECO:0000256" key="7">
    <source>
        <dbReference type="ARBA" id="ARBA00022519"/>
    </source>
</evidence>
<comment type="similarity">
    <text evidence="3">Belongs to the LptF/LptG family.</text>
</comment>
<dbReference type="HOGENOM" id="CLU_028799_0_0_6"/>
<name>G4T0T9_META2</name>
<evidence type="ECO:0000256" key="12">
    <source>
        <dbReference type="SAM" id="Phobius"/>
    </source>
</evidence>
<evidence type="ECO:0000313" key="14">
    <source>
        <dbReference type="Proteomes" id="UP000008315"/>
    </source>
</evidence>
<dbReference type="KEGG" id="mah:MEALZ_0674"/>
<dbReference type="GO" id="GO:0055085">
    <property type="term" value="P:transmembrane transport"/>
    <property type="evidence" value="ECO:0007669"/>
    <property type="project" value="InterPro"/>
</dbReference>
<dbReference type="AlphaFoldDB" id="G4T0T9"/>
<feature type="transmembrane region" description="Helical" evidence="12">
    <location>
        <begin position="283"/>
        <end position="302"/>
    </location>
</feature>
<keyword evidence="6" id="KW-1003">Cell membrane</keyword>
<dbReference type="Pfam" id="PF03739">
    <property type="entry name" value="LptF_LptG"/>
    <property type="match status" value="1"/>
</dbReference>
<feature type="transmembrane region" description="Helical" evidence="12">
    <location>
        <begin position="31"/>
        <end position="49"/>
    </location>
</feature>
<comment type="function">
    <text evidence="1">Part of the ABC transporter complex LptBFG involved in the translocation of lipopolysaccharide (LPS) from the inner membrane to the outer membrane.</text>
</comment>
<evidence type="ECO:0000256" key="4">
    <source>
        <dbReference type="ARBA" id="ARBA00014213"/>
    </source>
</evidence>
<evidence type="ECO:0000256" key="10">
    <source>
        <dbReference type="ARBA" id="ARBA00023136"/>
    </source>
</evidence>
<evidence type="ECO:0000256" key="8">
    <source>
        <dbReference type="ARBA" id="ARBA00022692"/>
    </source>
</evidence>
<dbReference type="InterPro" id="IPR030922">
    <property type="entry name" value="LptF"/>
</dbReference>
<evidence type="ECO:0000256" key="11">
    <source>
        <dbReference type="ARBA" id="ARBA00026081"/>
    </source>
</evidence>
<dbReference type="Proteomes" id="UP000008315">
    <property type="component" value="Chromosome"/>
</dbReference>
<proteinExistence type="inferred from homology"/>
<protein>
    <recommendedName>
        <fullName evidence="4">Lipopolysaccharide export system permease protein LptF</fullName>
    </recommendedName>
</protein>
<keyword evidence="10 12" id="KW-0472">Membrane</keyword>
<reference evidence="14" key="1">
    <citation type="journal article" date="2012" name="J. Bacteriol.">
        <title>Genome sequence of the haloalkaliphilic methanotrophic bacterium Methylomicrobium alcaliphilum 20Z.</title>
        <authorList>
            <person name="Vuilleumier S."/>
            <person name="Khmelenina V.N."/>
            <person name="Bringel F."/>
            <person name="Reshetnikov A.S."/>
            <person name="Lajus A."/>
            <person name="Mangenot S."/>
            <person name="Rouy Z."/>
            <person name="Op den Camp H.J."/>
            <person name="Jetten M.S."/>
            <person name="Dispirito A.A."/>
            <person name="Dunfield P."/>
            <person name="Klotz M.G."/>
            <person name="Semrau J.D."/>
            <person name="Stein L.Y."/>
            <person name="Barbe V."/>
            <person name="Medigue C."/>
            <person name="Trotsenko Y.A."/>
            <person name="Kalyuzhnaya M.G."/>
        </authorList>
    </citation>
    <scope>NUCLEOTIDE SEQUENCE [LARGE SCALE GENOMIC DNA]</scope>
    <source>
        <strain evidence="14">DSM 19304 / NCIMB 14124 / VKM B-2133 / 20Z</strain>
    </source>
</reference>
<comment type="subcellular location">
    <subcellularLocation>
        <location evidence="2">Cell inner membrane</location>
        <topology evidence="2">Multi-pass membrane protein</topology>
    </subcellularLocation>
</comment>
<dbReference type="STRING" id="1091494.MEALZ_0674"/>
<dbReference type="InterPro" id="IPR005495">
    <property type="entry name" value="LptG/LptF_permease"/>
</dbReference>
<feature type="transmembrane region" description="Helical" evidence="12">
    <location>
        <begin position="114"/>
        <end position="138"/>
    </location>
</feature>
<feature type="transmembrane region" description="Helical" evidence="12">
    <location>
        <begin position="69"/>
        <end position="94"/>
    </location>
</feature>
<evidence type="ECO:0000256" key="2">
    <source>
        <dbReference type="ARBA" id="ARBA00004429"/>
    </source>
</evidence>
<accession>G4T0T9</accession>
<evidence type="ECO:0000256" key="5">
    <source>
        <dbReference type="ARBA" id="ARBA00022448"/>
    </source>
</evidence>
<keyword evidence="14" id="KW-1185">Reference proteome</keyword>
<keyword evidence="5" id="KW-0813">Transport</keyword>
<evidence type="ECO:0000256" key="6">
    <source>
        <dbReference type="ARBA" id="ARBA00022475"/>
    </source>
</evidence>
<keyword evidence="8 12" id="KW-0812">Transmembrane</keyword>
<evidence type="ECO:0000256" key="9">
    <source>
        <dbReference type="ARBA" id="ARBA00022989"/>
    </source>
</evidence>
<feature type="transmembrane region" description="Helical" evidence="12">
    <location>
        <begin position="308"/>
        <end position="326"/>
    </location>
</feature>
<dbReference type="PANTHER" id="PTHR33529">
    <property type="entry name" value="SLR0882 PROTEIN-RELATED"/>
    <property type="match status" value="1"/>
</dbReference>
<dbReference type="PANTHER" id="PTHR33529:SF7">
    <property type="entry name" value="LIPOPOLYSACCHARIDE EXPORT SYSTEM PERMEASE PROTEIN LPTF"/>
    <property type="match status" value="1"/>
</dbReference>
<evidence type="ECO:0000313" key="13">
    <source>
        <dbReference type="EMBL" id="CCE22369.1"/>
    </source>
</evidence>
<comment type="subunit">
    <text evidence="11">Component of the lipopolysaccharide transport and assembly complex. The LptBFG transporter is composed of two ATP-binding proteins (LptB) and two transmembrane proteins (LptF and LptG).</text>
</comment>
<feature type="transmembrane region" description="Helical" evidence="12">
    <location>
        <begin position="338"/>
        <end position="360"/>
    </location>
</feature>
<dbReference type="GO" id="GO:0043190">
    <property type="term" value="C:ATP-binding cassette (ABC) transporter complex"/>
    <property type="evidence" value="ECO:0007669"/>
    <property type="project" value="InterPro"/>
</dbReference>
<keyword evidence="7" id="KW-0997">Cell inner membrane</keyword>
<gene>
    <name evidence="13" type="ordered locus">MEALZ_0674</name>
</gene>
<dbReference type="GO" id="GO:0015920">
    <property type="term" value="P:lipopolysaccharide transport"/>
    <property type="evidence" value="ECO:0007669"/>
    <property type="project" value="TreeGrafter"/>
</dbReference>
<keyword evidence="9 12" id="KW-1133">Transmembrane helix</keyword>